<protein>
    <submittedName>
        <fullName evidence="1">Uncharacterized protein</fullName>
    </submittedName>
</protein>
<name>D5CLM5_SIDLE</name>
<accession>D5CLM5</accession>
<keyword evidence="2" id="KW-1185">Reference proteome</keyword>
<organism evidence="1 2">
    <name type="scientific">Sideroxydans lithotrophicus (strain ES-1)</name>
    <dbReference type="NCBI Taxonomy" id="580332"/>
    <lineage>
        <taxon>Bacteria</taxon>
        <taxon>Pseudomonadati</taxon>
        <taxon>Pseudomonadota</taxon>
        <taxon>Betaproteobacteria</taxon>
        <taxon>Nitrosomonadales</taxon>
        <taxon>Gallionellaceae</taxon>
        <taxon>Sideroxydans</taxon>
    </lineage>
</organism>
<sequence length="30" mass="3464">MLGFFNLKFGFMAWRKRKCAPRAIEFAVAG</sequence>
<proteinExistence type="predicted"/>
<reference evidence="1 2" key="1">
    <citation type="submission" date="2010-03" db="EMBL/GenBank/DDBJ databases">
        <title>Complete sequence of Sideroxydans lithotrophicus ES-1.</title>
        <authorList>
            <consortium name="US DOE Joint Genome Institute"/>
            <person name="Lucas S."/>
            <person name="Copeland A."/>
            <person name="Lapidus A."/>
            <person name="Cheng J.-F."/>
            <person name="Bruce D."/>
            <person name="Goodwin L."/>
            <person name="Pitluck S."/>
            <person name="Munk A.C."/>
            <person name="Detter J.C."/>
            <person name="Han C."/>
            <person name="Tapia R."/>
            <person name="Larimer F."/>
            <person name="Land M."/>
            <person name="Hauser L."/>
            <person name="Kyrpides N."/>
            <person name="Ivanova N."/>
            <person name="Emerson D."/>
            <person name="Woyke T."/>
        </authorList>
    </citation>
    <scope>NUCLEOTIDE SEQUENCE [LARGE SCALE GENOMIC DNA]</scope>
    <source>
        <strain evidence="1 2">ES-1</strain>
    </source>
</reference>
<dbReference type="Proteomes" id="UP000001625">
    <property type="component" value="Chromosome"/>
</dbReference>
<evidence type="ECO:0000313" key="2">
    <source>
        <dbReference type="Proteomes" id="UP000001625"/>
    </source>
</evidence>
<dbReference type="KEGG" id="slt:Slit_0371"/>
<evidence type="ECO:0000313" key="1">
    <source>
        <dbReference type="EMBL" id="ADE10613.1"/>
    </source>
</evidence>
<gene>
    <name evidence="1" type="ordered locus">Slit_0371</name>
</gene>
<dbReference type="AlphaFoldDB" id="D5CLM5"/>
<dbReference type="HOGENOM" id="CLU_3405457_0_0_4"/>
<dbReference type="EMBL" id="CP001965">
    <property type="protein sequence ID" value="ADE10613.1"/>
    <property type="molecule type" value="Genomic_DNA"/>
</dbReference>